<keyword evidence="5" id="KW-1185">Reference proteome</keyword>
<dbReference type="Pfam" id="PF25954">
    <property type="entry name" value="Beta-barrel_RND_2"/>
    <property type="match status" value="1"/>
</dbReference>
<evidence type="ECO:0000256" key="2">
    <source>
        <dbReference type="SAM" id="Coils"/>
    </source>
</evidence>
<dbReference type="SUPFAM" id="SSF111369">
    <property type="entry name" value="HlyD-like secretion proteins"/>
    <property type="match status" value="1"/>
</dbReference>
<name>A0ABU8TQ46_9HYPH</name>
<feature type="domain" description="CusB-like beta-barrel" evidence="3">
    <location>
        <begin position="216"/>
        <end position="283"/>
    </location>
</feature>
<dbReference type="Proteomes" id="UP001385499">
    <property type="component" value="Unassembled WGS sequence"/>
</dbReference>
<dbReference type="Gene3D" id="2.40.30.170">
    <property type="match status" value="1"/>
</dbReference>
<dbReference type="InterPro" id="IPR006143">
    <property type="entry name" value="RND_pump_MFP"/>
</dbReference>
<gene>
    <name evidence="4" type="ORF">V6575_18325</name>
</gene>
<proteinExistence type="inferred from homology"/>
<dbReference type="PANTHER" id="PTHR30469">
    <property type="entry name" value="MULTIDRUG RESISTANCE PROTEIN MDTA"/>
    <property type="match status" value="1"/>
</dbReference>
<feature type="coiled-coil region" evidence="2">
    <location>
        <begin position="151"/>
        <end position="178"/>
    </location>
</feature>
<dbReference type="RefSeq" id="WP_340276394.1">
    <property type="nucleotide sequence ID" value="NZ_JBAKIA010000015.1"/>
</dbReference>
<accession>A0ABU8TQ46</accession>
<dbReference type="EMBL" id="JBAKIA010000015">
    <property type="protein sequence ID" value="MEJ8476052.1"/>
    <property type="molecule type" value="Genomic_DNA"/>
</dbReference>
<comment type="caution">
    <text evidence="4">The sequence shown here is derived from an EMBL/GenBank/DDBJ whole genome shotgun (WGS) entry which is preliminary data.</text>
</comment>
<evidence type="ECO:0000313" key="5">
    <source>
        <dbReference type="Proteomes" id="UP001385499"/>
    </source>
</evidence>
<organism evidence="4 5">
    <name type="scientific">Roseibium algae</name>
    <dbReference type="NCBI Taxonomy" id="3123038"/>
    <lineage>
        <taxon>Bacteria</taxon>
        <taxon>Pseudomonadati</taxon>
        <taxon>Pseudomonadota</taxon>
        <taxon>Alphaproteobacteria</taxon>
        <taxon>Hyphomicrobiales</taxon>
        <taxon>Stappiaceae</taxon>
        <taxon>Roseibium</taxon>
    </lineage>
</organism>
<keyword evidence="2" id="KW-0175">Coiled coil</keyword>
<evidence type="ECO:0000256" key="1">
    <source>
        <dbReference type="ARBA" id="ARBA00009477"/>
    </source>
</evidence>
<dbReference type="PANTHER" id="PTHR30469:SF29">
    <property type="entry name" value="BLR2860 PROTEIN"/>
    <property type="match status" value="1"/>
</dbReference>
<evidence type="ECO:0000259" key="3">
    <source>
        <dbReference type="Pfam" id="PF25954"/>
    </source>
</evidence>
<dbReference type="NCBIfam" id="TIGR01730">
    <property type="entry name" value="RND_mfp"/>
    <property type="match status" value="1"/>
</dbReference>
<dbReference type="Gene3D" id="2.40.50.100">
    <property type="match status" value="1"/>
</dbReference>
<dbReference type="Gene3D" id="1.10.287.470">
    <property type="entry name" value="Helix hairpin bin"/>
    <property type="match status" value="1"/>
</dbReference>
<reference evidence="4 5" key="1">
    <citation type="submission" date="2024-02" db="EMBL/GenBank/DDBJ databases">
        <title>Roseibium algae sp. nov., isolated from marine alga (Grateloupia sp.), showing potential in myo-inositol conversion.</title>
        <authorList>
            <person name="Wang Y."/>
        </authorList>
    </citation>
    <scope>NUCLEOTIDE SEQUENCE [LARGE SCALE GENOMIC DNA]</scope>
    <source>
        <strain evidence="4 5">H3510</strain>
    </source>
</reference>
<protein>
    <submittedName>
        <fullName evidence="4">Efflux RND transporter periplasmic adaptor subunit</fullName>
    </submittedName>
</protein>
<comment type="similarity">
    <text evidence="1">Belongs to the membrane fusion protein (MFP) (TC 8.A.1) family.</text>
</comment>
<sequence length="367" mass="38786">MRLNFSYVLALGLAAGIGAWMYSGTVVIGGRADSPDAVLPPAERQDPAADAPFRVEVMHLTASERTAVLDIRGRTEANAKVQVRSETAAKVIDRPAREGSRVSAGDILCKLDKGTREASVLEAKAMVAQAKLDHSAATQLQTKGFTAQTRVAQVQAQLDAADARLQEAELELQRTVIRSPIDGITESPMANIGSRLNIGDVCASVVDTDPMTAIGQVSEIDIAKMTIGMPAKVELVTGQTFEGTVRYIAPAADTDTRTFRIEVEIPNPDGLARDGVTALTTLSLASEKAHKISPAILTLNDAGLVGVRGVDTNNKTVFYPATVLGGEEDGVWVSGLPNEVTVITVGQDYVIDGELVDPVLKTAEATQ</sequence>
<evidence type="ECO:0000313" key="4">
    <source>
        <dbReference type="EMBL" id="MEJ8476052.1"/>
    </source>
</evidence>
<dbReference type="InterPro" id="IPR058792">
    <property type="entry name" value="Beta-barrel_RND_2"/>
</dbReference>